<evidence type="ECO:0000313" key="1">
    <source>
        <dbReference type="EMBL" id="GIX99303.1"/>
    </source>
</evidence>
<gene>
    <name evidence="1" type="ORF">CEXT_633381</name>
</gene>
<dbReference type="EMBL" id="BPLR01005025">
    <property type="protein sequence ID" value="GIX99303.1"/>
    <property type="molecule type" value="Genomic_DNA"/>
</dbReference>
<keyword evidence="2" id="KW-1185">Reference proteome</keyword>
<organism evidence="1 2">
    <name type="scientific">Caerostris extrusa</name>
    <name type="common">Bark spider</name>
    <name type="synonym">Caerostris bankana</name>
    <dbReference type="NCBI Taxonomy" id="172846"/>
    <lineage>
        <taxon>Eukaryota</taxon>
        <taxon>Metazoa</taxon>
        <taxon>Ecdysozoa</taxon>
        <taxon>Arthropoda</taxon>
        <taxon>Chelicerata</taxon>
        <taxon>Arachnida</taxon>
        <taxon>Araneae</taxon>
        <taxon>Araneomorphae</taxon>
        <taxon>Entelegynae</taxon>
        <taxon>Araneoidea</taxon>
        <taxon>Araneidae</taxon>
        <taxon>Caerostris</taxon>
    </lineage>
</organism>
<proteinExistence type="predicted"/>
<name>A0AAV4PT14_CAEEX</name>
<dbReference type="Proteomes" id="UP001054945">
    <property type="component" value="Unassembled WGS sequence"/>
</dbReference>
<reference evidence="1 2" key="1">
    <citation type="submission" date="2021-06" db="EMBL/GenBank/DDBJ databases">
        <title>Caerostris extrusa draft genome.</title>
        <authorList>
            <person name="Kono N."/>
            <person name="Arakawa K."/>
        </authorList>
    </citation>
    <scope>NUCLEOTIDE SEQUENCE [LARGE SCALE GENOMIC DNA]</scope>
</reference>
<protein>
    <submittedName>
        <fullName evidence="1">Uncharacterized protein</fullName>
    </submittedName>
</protein>
<sequence>MFYIFLYRHLRASPLNCNKDRQAISSYAKDGHVTHKPDGHSFKVTLRGNEDDNLQSPDAFSKSSLLSTHNNHYHLFRTIFIKEMLSIDWLIQMNAST</sequence>
<accession>A0AAV4PT14</accession>
<dbReference type="AlphaFoldDB" id="A0AAV4PT14"/>
<comment type="caution">
    <text evidence="1">The sequence shown here is derived from an EMBL/GenBank/DDBJ whole genome shotgun (WGS) entry which is preliminary data.</text>
</comment>
<evidence type="ECO:0000313" key="2">
    <source>
        <dbReference type="Proteomes" id="UP001054945"/>
    </source>
</evidence>